<dbReference type="EMBL" id="VJMH01005142">
    <property type="protein sequence ID" value="KAF0700015.1"/>
    <property type="molecule type" value="Genomic_DNA"/>
</dbReference>
<proteinExistence type="predicted"/>
<evidence type="ECO:0000313" key="3">
    <source>
        <dbReference type="EMBL" id="VFT86330.1"/>
    </source>
</evidence>
<reference evidence="3 4" key="1">
    <citation type="submission" date="2019-03" db="EMBL/GenBank/DDBJ databases">
        <authorList>
            <person name="Gaulin E."/>
            <person name="Dumas B."/>
        </authorList>
    </citation>
    <scope>NUCLEOTIDE SEQUENCE [LARGE SCALE GENOMIC DNA]</scope>
    <source>
        <strain evidence="3">CBS 568.67</strain>
    </source>
</reference>
<feature type="compositionally biased region" description="Pro residues" evidence="1">
    <location>
        <begin position="229"/>
        <end position="241"/>
    </location>
</feature>
<name>A0A485KN17_9STRA</name>
<dbReference type="EMBL" id="CAADRA010005163">
    <property type="protein sequence ID" value="VFT86330.1"/>
    <property type="molecule type" value="Genomic_DNA"/>
</dbReference>
<feature type="region of interest" description="Disordered" evidence="1">
    <location>
        <begin position="221"/>
        <end position="242"/>
    </location>
</feature>
<dbReference type="Gene3D" id="3.50.4.10">
    <property type="entry name" value="Hepatocyte Growth Factor"/>
    <property type="match status" value="1"/>
</dbReference>
<accession>A0A485KN17</accession>
<sequence>MLYAAVSKIRSPKVHFAIYNQQTMRVMNKIPLAILACHACHCLTQPKTTWCGGWNHPTNVITLPPLASVLSSPLKVDANTCDLRVWTTASSDSPDASCTANCNQNIPGCRYQKTIEGGGKPCGNSCLMPISCTFKAPIVACNADTLTLSCAMNGPKSCSYIRSDIDYQGFDIDTTQQPSADKCCGDCLANPACKLYVWYQGTCYLKNAAGAQIDSPGRQASFVSWSSPTSPPSPVTTPPLPSSCTSMQDNTDYFGNDLTSVPRTSADQCCDVPLAANCHQ</sequence>
<organism evidence="3 4">
    <name type="scientific">Aphanomyces stellatus</name>
    <dbReference type="NCBI Taxonomy" id="120398"/>
    <lineage>
        <taxon>Eukaryota</taxon>
        <taxon>Sar</taxon>
        <taxon>Stramenopiles</taxon>
        <taxon>Oomycota</taxon>
        <taxon>Saprolegniomycetes</taxon>
        <taxon>Saprolegniales</taxon>
        <taxon>Verrucalvaceae</taxon>
        <taxon>Aphanomyces</taxon>
    </lineage>
</organism>
<evidence type="ECO:0000256" key="1">
    <source>
        <dbReference type="SAM" id="MobiDB-lite"/>
    </source>
</evidence>
<keyword evidence="4" id="KW-1185">Reference proteome</keyword>
<evidence type="ECO:0000313" key="4">
    <source>
        <dbReference type="Proteomes" id="UP000332933"/>
    </source>
</evidence>
<reference evidence="2" key="2">
    <citation type="submission" date="2019-06" db="EMBL/GenBank/DDBJ databases">
        <title>Genomics analysis of Aphanomyces spp. identifies a new class of oomycete effector associated with host adaptation.</title>
        <authorList>
            <person name="Gaulin E."/>
        </authorList>
    </citation>
    <scope>NUCLEOTIDE SEQUENCE</scope>
    <source>
        <strain evidence="2">CBS 578.67</strain>
    </source>
</reference>
<protein>
    <submittedName>
        <fullName evidence="3">Aste57867_9450 protein</fullName>
    </submittedName>
</protein>
<dbReference type="Proteomes" id="UP000332933">
    <property type="component" value="Unassembled WGS sequence"/>
</dbReference>
<evidence type="ECO:0000313" key="2">
    <source>
        <dbReference type="EMBL" id="KAF0700015.1"/>
    </source>
</evidence>
<gene>
    <name evidence="3" type="primary">Aste57867_9450</name>
    <name evidence="2" type="ORF">As57867_009414</name>
    <name evidence="3" type="ORF">ASTE57867_9450</name>
</gene>
<dbReference type="AlphaFoldDB" id="A0A485KN17"/>